<sequence>MRKTILIAILTFIVGTFSGVCGHWYFTDYMPEVKLKKAATEHQEKLNQMVRSGKVLAVKPNELTIKVENSGDKEFEGKEITIKIDSNTTIQEGMDILSKPGTAFDLTSKLKKGMYVDLMVEEDKALAIHWESPLDTAQETEGV</sequence>
<dbReference type="OrthoDB" id="1726069at2"/>
<evidence type="ECO:0000313" key="1">
    <source>
        <dbReference type="EMBL" id="SFR06945.1"/>
    </source>
</evidence>
<protein>
    <submittedName>
        <fullName evidence="1">Uncharacterized protein</fullName>
    </submittedName>
</protein>
<name>A0A1I6DNA5_9FIRM</name>
<dbReference type="Proteomes" id="UP000199584">
    <property type="component" value="Unassembled WGS sequence"/>
</dbReference>
<evidence type="ECO:0000313" key="2">
    <source>
        <dbReference type="Proteomes" id="UP000199584"/>
    </source>
</evidence>
<reference evidence="2" key="1">
    <citation type="submission" date="2016-10" db="EMBL/GenBank/DDBJ databases">
        <authorList>
            <person name="Varghese N."/>
            <person name="Submissions S."/>
        </authorList>
    </citation>
    <scope>NUCLEOTIDE SEQUENCE [LARGE SCALE GENOMIC DNA]</scope>
    <source>
        <strain evidence="2">DSM 3669</strain>
    </source>
</reference>
<gene>
    <name evidence="1" type="ORF">SAMN05660706_11412</name>
</gene>
<dbReference type="RefSeq" id="WP_092483428.1">
    <property type="nucleotide sequence ID" value="NZ_FOYM01000014.1"/>
</dbReference>
<dbReference type="AlphaFoldDB" id="A0A1I6DNA5"/>
<organism evidence="1 2">
    <name type="scientific">Desulfoscipio geothermicus DSM 3669</name>
    <dbReference type="NCBI Taxonomy" id="1121426"/>
    <lineage>
        <taxon>Bacteria</taxon>
        <taxon>Bacillati</taxon>
        <taxon>Bacillota</taxon>
        <taxon>Clostridia</taxon>
        <taxon>Eubacteriales</taxon>
        <taxon>Desulfallaceae</taxon>
        <taxon>Desulfoscipio</taxon>
    </lineage>
</organism>
<accession>A0A1I6DNA5</accession>
<dbReference type="STRING" id="39060.SAMN05660706_11412"/>
<keyword evidence="2" id="KW-1185">Reference proteome</keyword>
<proteinExistence type="predicted"/>
<dbReference type="EMBL" id="FOYM01000014">
    <property type="protein sequence ID" value="SFR06945.1"/>
    <property type="molecule type" value="Genomic_DNA"/>
</dbReference>